<feature type="domain" description="HTH asnC-type" evidence="4">
    <location>
        <begin position="8"/>
        <end position="69"/>
    </location>
</feature>
<dbReference type="PROSITE" id="PS50956">
    <property type="entry name" value="HTH_ASNC_2"/>
    <property type="match status" value="1"/>
</dbReference>
<evidence type="ECO:0000256" key="2">
    <source>
        <dbReference type="ARBA" id="ARBA00023125"/>
    </source>
</evidence>
<dbReference type="AlphaFoldDB" id="A0A316FFV1"/>
<dbReference type="RefSeq" id="WP_109764351.1">
    <property type="nucleotide sequence ID" value="NZ_QGGU01000010.1"/>
</dbReference>
<dbReference type="InterPro" id="IPR000485">
    <property type="entry name" value="AsnC-type_HTH_dom"/>
</dbReference>
<reference evidence="5 6" key="1">
    <citation type="submission" date="2018-05" db="EMBL/GenBank/DDBJ databases">
        <title>Genomic Encyclopedia of Type Strains, Phase IV (KMG-IV): sequencing the most valuable type-strain genomes for metagenomic binning, comparative biology and taxonomic classification.</title>
        <authorList>
            <person name="Goeker M."/>
        </authorList>
    </citation>
    <scope>NUCLEOTIDE SEQUENCE [LARGE SCALE GENOMIC DNA]</scope>
    <source>
        <strain evidence="5 6">DSM 25350</strain>
    </source>
</reference>
<dbReference type="SUPFAM" id="SSF54909">
    <property type="entry name" value="Dimeric alpha+beta barrel"/>
    <property type="match status" value="1"/>
</dbReference>
<dbReference type="GO" id="GO:0006355">
    <property type="term" value="P:regulation of DNA-templated transcription"/>
    <property type="evidence" value="ECO:0007669"/>
    <property type="project" value="UniProtKB-ARBA"/>
</dbReference>
<dbReference type="InterPro" id="IPR019887">
    <property type="entry name" value="Tscrpt_reg_AsnC/Lrp_C"/>
</dbReference>
<dbReference type="Gene3D" id="1.10.10.10">
    <property type="entry name" value="Winged helix-like DNA-binding domain superfamily/Winged helix DNA-binding domain"/>
    <property type="match status" value="1"/>
</dbReference>
<protein>
    <submittedName>
        <fullName evidence="5">DNA-binding Lrp family transcriptional regulator</fullName>
    </submittedName>
</protein>
<dbReference type="GO" id="GO:0043200">
    <property type="term" value="P:response to amino acid"/>
    <property type="evidence" value="ECO:0007669"/>
    <property type="project" value="TreeGrafter"/>
</dbReference>
<gene>
    <name evidence="5" type="ORF">C8D97_11023</name>
</gene>
<dbReference type="PANTHER" id="PTHR30154:SF34">
    <property type="entry name" value="TRANSCRIPTIONAL REGULATOR AZLB"/>
    <property type="match status" value="1"/>
</dbReference>
<sequence length="159" mass="17937">MINSKIDLDASDIAILKVLQQQGRISNVELAERVHLSPPATLTRLKRLEKQGLIDRFVAVLNRHKTGHDTLGFIQLTLSLHQHQQIVSILDTIVAMPEVLECHNVTGEYDYLLKVVLENTQGLEAFISKKLIPMQGLARVHTSLVLKEYKSTTELNLDH</sequence>
<evidence type="ECO:0000256" key="1">
    <source>
        <dbReference type="ARBA" id="ARBA00023015"/>
    </source>
</evidence>
<dbReference type="Pfam" id="PF01037">
    <property type="entry name" value="AsnC_trans_reg"/>
    <property type="match status" value="1"/>
</dbReference>
<dbReference type="CDD" id="cd00090">
    <property type="entry name" value="HTH_ARSR"/>
    <property type="match status" value="1"/>
</dbReference>
<proteinExistence type="predicted"/>
<evidence type="ECO:0000259" key="4">
    <source>
        <dbReference type="PROSITE" id="PS50956"/>
    </source>
</evidence>
<evidence type="ECO:0000256" key="3">
    <source>
        <dbReference type="ARBA" id="ARBA00023163"/>
    </source>
</evidence>
<accession>A0A316FFV1</accession>
<dbReference type="SUPFAM" id="SSF46785">
    <property type="entry name" value="Winged helix' DNA-binding domain"/>
    <property type="match status" value="1"/>
</dbReference>
<dbReference type="InterPro" id="IPR036388">
    <property type="entry name" value="WH-like_DNA-bd_sf"/>
</dbReference>
<organism evidence="5 6">
    <name type="scientific">Pleionea mediterranea</name>
    <dbReference type="NCBI Taxonomy" id="523701"/>
    <lineage>
        <taxon>Bacteria</taxon>
        <taxon>Pseudomonadati</taxon>
        <taxon>Pseudomonadota</taxon>
        <taxon>Gammaproteobacteria</taxon>
        <taxon>Oceanospirillales</taxon>
        <taxon>Pleioneaceae</taxon>
        <taxon>Pleionea</taxon>
    </lineage>
</organism>
<dbReference type="InterPro" id="IPR011008">
    <property type="entry name" value="Dimeric_a/b-barrel"/>
</dbReference>
<dbReference type="Proteomes" id="UP000245790">
    <property type="component" value="Unassembled WGS sequence"/>
</dbReference>
<keyword evidence="6" id="KW-1185">Reference proteome</keyword>
<keyword evidence="3" id="KW-0804">Transcription</keyword>
<dbReference type="SMART" id="SM00344">
    <property type="entry name" value="HTH_ASNC"/>
    <property type="match status" value="1"/>
</dbReference>
<dbReference type="EMBL" id="QGGU01000010">
    <property type="protein sequence ID" value="PWK47811.1"/>
    <property type="molecule type" value="Genomic_DNA"/>
</dbReference>
<dbReference type="PRINTS" id="PR00033">
    <property type="entry name" value="HTHASNC"/>
</dbReference>
<dbReference type="InterPro" id="IPR036390">
    <property type="entry name" value="WH_DNA-bd_sf"/>
</dbReference>
<dbReference type="Gene3D" id="3.30.70.920">
    <property type="match status" value="1"/>
</dbReference>
<comment type="caution">
    <text evidence="5">The sequence shown here is derived from an EMBL/GenBank/DDBJ whole genome shotgun (WGS) entry which is preliminary data.</text>
</comment>
<dbReference type="InterPro" id="IPR011991">
    <property type="entry name" value="ArsR-like_HTH"/>
</dbReference>
<dbReference type="InterPro" id="IPR019888">
    <property type="entry name" value="Tscrpt_reg_AsnC-like"/>
</dbReference>
<keyword evidence="1" id="KW-0805">Transcription regulation</keyword>
<dbReference type="PANTHER" id="PTHR30154">
    <property type="entry name" value="LEUCINE-RESPONSIVE REGULATORY PROTEIN"/>
    <property type="match status" value="1"/>
</dbReference>
<dbReference type="GO" id="GO:0005829">
    <property type="term" value="C:cytosol"/>
    <property type="evidence" value="ECO:0007669"/>
    <property type="project" value="TreeGrafter"/>
</dbReference>
<evidence type="ECO:0000313" key="5">
    <source>
        <dbReference type="EMBL" id="PWK47811.1"/>
    </source>
</evidence>
<keyword evidence="2 5" id="KW-0238">DNA-binding</keyword>
<dbReference type="OrthoDB" id="8590699at2"/>
<name>A0A316FFV1_9GAMM</name>
<dbReference type="GO" id="GO:0043565">
    <property type="term" value="F:sequence-specific DNA binding"/>
    <property type="evidence" value="ECO:0007669"/>
    <property type="project" value="InterPro"/>
</dbReference>
<dbReference type="Pfam" id="PF13412">
    <property type="entry name" value="HTH_24"/>
    <property type="match status" value="1"/>
</dbReference>
<evidence type="ECO:0000313" key="6">
    <source>
        <dbReference type="Proteomes" id="UP000245790"/>
    </source>
</evidence>